<accession>A0A016T939</accession>
<name>A0A016T939_9BILA</name>
<keyword evidence="3" id="KW-1185">Reference proteome</keyword>
<organism evidence="2 3">
    <name type="scientific">Ancylostoma ceylanicum</name>
    <dbReference type="NCBI Taxonomy" id="53326"/>
    <lineage>
        <taxon>Eukaryota</taxon>
        <taxon>Metazoa</taxon>
        <taxon>Ecdysozoa</taxon>
        <taxon>Nematoda</taxon>
        <taxon>Chromadorea</taxon>
        <taxon>Rhabditida</taxon>
        <taxon>Rhabditina</taxon>
        <taxon>Rhabditomorpha</taxon>
        <taxon>Strongyloidea</taxon>
        <taxon>Ancylostomatidae</taxon>
        <taxon>Ancylostomatinae</taxon>
        <taxon>Ancylostoma</taxon>
    </lineage>
</organism>
<evidence type="ECO:0000313" key="3">
    <source>
        <dbReference type="Proteomes" id="UP000024635"/>
    </source>
</evidence>
<feature type="region of interest" description="Disordered" evidence="1">
    <location>
        <begin position="572"/>
        <end position="603"/>
    </location>
</feature>
<sequence length="723" mass="83724">MPHHRSRRKNYYDVWPPLRMPEEGVFTEDGYLFHHETPVPLKDHHKQRLLEYGIILSFREPFTPEEDQRIRKNWRAFARQHELIYEDARFYAGFAQHLECIKLQRKQNDILIQLEMWPRLCRKLEHRSAIQIQRRIFTIFDPYYVGCPAPLPMDTMIRVHELVLQRVPKYDIATSLGISMNRLHYALARYATLLEKRHLNIEDVARDPSILAKNWLNRERYRMFFETVVTKSSLSHAKVAELLQSSPEELKNILRDFNWTALIPAFPPLTAKELKRAWRILIKELRVSFFAHLETLDEYQAWNAAMDEVMPCVRFSIHDLIYYVKSLRKCIGKNATVVHSQYIDKIKLARRLSTKGLVDFKTFDLNKCPIYKRILSFVRAKNAFIFRQLRLPLTAREKLRIMEACYRRLIPSLDDNALLTSLPKVTTQLLVECTIDRMQCIDPYWQPPAVFQRWIRSWHYIGLFSKHSNNEEIRNAVVDPHRLRQSLFDDPKSCLYGPHSSGRQLYPLHQDSDEEASCSVSRPHSIQVDPAREDNANPPRKRKRHSSAPYSSSEETSQVFAAVGNSDVAAEGEELSANPDEPNDGSTRTALPETLPDMSDATQGSSYDIFGDIVDETILAGNIMSAERSSFVRSSPSPEQPSPHHHSPSSEQPTPCRQISGSGAIDQSPESPQKQNMLAWEDEDDFNNLKISIPSRATALKTPEPDNDNDVVIPKEGWMKFLT</sequence>
<reference evidence="3" key="1">
    <citation type="journal article" date="2015" name="Nat. Genet.">
        <title>The genome and transcriptome of the zoonotic hookworm Ancylostoma ceylanicum identify infection-specific gene families.</title>
        <authorList>
            <person name="Schwarz E.M."/>
            <person name="Hu Y."/>
            <person name="Antoshechkin I."/>
            <person name="Miller M.M."/>
            <person name="Sternberg P.W."/>
            <person name="Aroian R.V."/>
        </authorList>
    </citation>
    <scope>NUCLEOTIDE SEQUENCE</scope>
    <source>
        <strain evidence="3">HY135</strain>
    </source>
</reference>
<evidence type="ECO:0000313" key="2">
    <source>
        <dbReference type="EMBL" id="EYB99478.1"/>
    </source>
</evidence>
<protein>
    <submittedName>
        <fullName evidence="2">Uncharacterized protein</fullName>
    </submittedName>
</protein>
<feature type="compositionally biased region" description="Low complexity" evidence="1">
    <location>
        <begin position="547"/>
        <end position="557"/>
    </location>
</feature>
<feature type="region of interest" description="Disordered" evidence="1">
    <location>
        <begin position="510"/>
        <end position="558"/>
    </location>
</feature>
<gene>
    <name evidence="2" type="primary">Acey_s0122.g1069</name>
    <name evidence="2" type="ORF">Y032_0122g1069</name>
</gene>
<dbReference type="OrthoDB" id="5838695at2759"/>
<evidence type="ECO:0000256" key="1">
    <source>
        <dbReference type="SAM" id="MobiDB-lite"/>
    </source>
</evidence>
<comment type="caution">
    <text evidence="2">The sequence shown here is derived from an EMBL/GenBank/DDBJ whole genome shotgun (WGS) entry which is preliminary data.</text>
</comment>
<dbReference type="AlphaFoldDB" id="A0A016T939"/>
<dbReference type="EMBL" id="JARK01001458">
    <property type="protein sequence ID" value="EYB99478.1"/>
    <property type="molecule type" value="Genomic_DNA"/>
</dbReference>
<dbReference type="Proteomes" id="UP000024635">
    <property type="component" value="Unassembled WGS sequence"/>
</dbReference>
<proteinExistence type="predicted"/>
<feature type="region of interest" description="Disordered" evidence="1">
    <location>
        <begin position="629"/>
        <end position="683"/>
    </location>
</feature>
<dbReference type="STRING" id="53326.A0A016T939"/>